<evidence type="ECO:0000256" key="1">
    <source>
        <dbReference type="SAM" id="Phobius"/>
    </source>
</evidence>
<dbReference type="AlphaFoldDB" id="A0AAV4VRU0"/>
<dbReference type="Proteomes" id="UP001054837">
    <property type="component" value="Unassembled WGS sequence"/>
</dbReference>
<accession>A0AAV4VRU0</accession>
<proteinExistence type="predicted"/>
<keyword evidence="1" id="KW-1133">Transmembrane helix</keyword>
<protein>
    <submittedName>
        <fullName evidence="2">Uncharacterized protein</fullName>
    </submittedName>
</protein>
<keyword evidence="1" id="KW-0812">Transmembrane</keyword>
<comment type="caution">
    <text evidence="2">The sequence shown here is derived from an EMBL/GenBank/DDBJ whole genome shotgun (WGS) entry which is preliminary data.</text>
</comment>
<keyword evidence="3" id="KW-1185">Reference proteome</keyword>
<feature type="transmembrane region" description="Helical" evidence="1">
    <location>
        <begin position="30"/>
        <end position="50"/>
    </location>
</feature>
<name>A0AAV4VRU0_9ARAC</name>
<evidence type="ECO:0000313" key="3">
    <source>
        <dbReference type="Proteomes" id="UP001054837"/>
    </source>
</evidence>
<gene>
    <name evidence="2" type="ORF">CDAR_68051</name>
</gene>
<keyword evidence="1" id="KW-0472">Membrane</keyword>
<sequence length="137" mass="15394">MSLILITHSTYPASVSNKFEKKRRTTNLSILKIVLFFYFSVGLPTHIVLVRCRAASKDLRERKEGGEKGGNSTQVRVTCFSESSSGCRTHTGPLVNICFGNPPLCCYPFESPCPSSCGFCWGQSMRWRLLYLKVTFL</sequence>
<reference evidence="2 3" key="1">
    <citation type="submission" date="2021-06" db="EMBL/GenBank/DDBJ databases">
        <title>Caerostris darwini draft genome.</title>
        <authorList>
            <person name="Kono N."/>
            <person name="Arakawa K."/>
        </authorList>
    </citation>
    <scope>NUCLEOTIDE SEQUENCE [LARGE SCALE GENOMIC DNA]</scope>
</reference>
<organism evidence="2 3">
    <name type="scientific">Caerostris darwini</name>
    <dbReference type="NCBI Taxonomy" id="1538125"/>
    <lineage>
        <taxon>Eukaryota</taxon>
        <taxon>Metazoa</taxon>
        <taxon>Ecdysozoa</taxon>
        <taxon>Arthropoda</taxon>
        <taxon>Chelicerata</taxon>
        <taxon>Arachnida</taxon>
        <taxon>Araneae</taxon>
        <taxon>Araneomorphae</taxon>
        <taxon>Entelegynae</taxon>
        <taxon>Araneoidea</taxon>
        <taxon>Araneidae</taxon>
        <taxon>Caerostris</taxon>
    </lineage>
</organism>
<dbReference type="EMBL" id="BPLQ01013561">
    <property type="protein sequence ID" value="GIY73105.1"/>
    <property type="molecule type" value="Genomic_DNA"/>
</dbReference>
<evidence type="ECO:0000313" key="2">
    <source>
        <dbReference type="EMBL" id="GIY73105.1"/>
    </source>
</evidence>